<gene>
    <name evidence="2" type="ORF">EV420DRAFT_1640592</name>
</gene>
<feature type="region of interest" description="Disordered" evidence="1">
    <location>
        <begin position="137"/>
        <end position="238"/>
    </location>
</feature>
<reference evidence="2" key="1">
    <citation type="submission" date="2023-06" db="EMBL/GenBank/DDBJ databases">
        <authorList>
            <consortium name="Lawrence Berkeley National Laboratory"/>
            <person name="Ahrendt S."/>
            <person name="Sahu N."/>
            <person name="Indic B."/>
            <person name="Wong-Bajracharya J."/>
            <person name="Merenyi Z."/>
            <person name="Ke H.-M."/>
            <person name="Monk M."/>
            <person name="Kocsube S."/>
            <person name="Drula E."/>
            <person name="Lipzen A."/>
            <person name="Balint B."/>
            <person name="Henrissat B."/>
            <person name="Andreopoulos B."/>
            <person name="Martin F.M."/>
            <person name="Harder C.B."/>
            <person name="Rigling D."/>
            <person name="Ford K.L."/>
            <person name="Foster G.D."/>
            <person name="Pangilinan J."/>
            <person name="Papanicolaou A."/>
            <person name="Barry K."/>
            <person name="LaButti K."/>
            <person name="Viragh M."/>
            <person name="Koriabine M."/>
            <person name="Yan M."/>
            <person name="Riley R."/>
            <person name="Champramary S."/>
            <person name="Plett K.L."/>
            <person name="Tsai I.J."/>
            <person name="Slot J."/>
            <person name="Sipos G."/>
            <person name="Plett J."/>
            <person name="Nagy L.G."/>
            <person name="Grigoriev I.V."/>
        </authorList>
    </citation>
    <scope>NUCLEOTIDE SEQUENCE</scope>
    <source>
        <strain evidence="2">CCBAS 213</strain>
    </source>
</reference>
<feature type="compositionally biased region" description="Low complexity" evidence="1">
    <location>
        <begin position="1"/>
        <end position="10"/>
    </location>
</feature>
<feature type="compositionally biased region" description="Basic and acidic residues" evidence="1">
    <location>
        <begin position="177"/>
        <end position="186"/>
    </location>
</feature>
<feature type="region of interest" description="Disordered" evidence="1">
    <location>
        <begin position="258"/>
        <end position="284"/>
    </location>
</feature>
<keyword evidence="3" id="KW-1185">Reference proteome</keyword>
<dbReference type="RefSeq" id="XP_060332995.1">
    <property type="nucleotide sequence ID" value="XM_060477119.1"/>
</dbReference>
<feature type="compositionally biased region" description="Basic residues" evidence="1">
    <location>
        <begin position="260"/>
        <end position="271"/>
    </location>
</feature>
<feature type="compositionally biased region" description="Polar residues" evidence="1">
    <location>
        <begin position="45"/>
        <end position="55"/>
    </location>
</feature>
<evidence type="ECO:0000256" key="1">
    <source>
        <dbReference type="SAM" id="MobiDB-lite"/>
    </source>
</evidence>
<feature type="compositionally biased region" description="Polar residues" evidence="1">
    <location>
        <begin position="220"/>
        <end position="238"/>
    </location>
</feature>
<protein>
    <submittedName>
        <fullName evidence="2">Uncharacterized protein</fullName>
    </submittedName>
</protein>
<sequence length="336" mass="37338">MASASGSVRSSPRRPHSPVSMFALADNGSPKQPKPLAKIEKKTKSPSTPSRNSDAASVRSAAPSLSTTASLSPTKSISSILWRGLRCIRRKKPPSSLRPQEGPHREDGSTSKAYATYADKATQTPVDGVRAEFELQVSIAPPPRGQTPEPWLAHAPPSMNPRPSKRSPSMSSLASRNPRDDIRRSISEVPPRHLLPPDAPFNQYSALHPIPPTKVVRPSSPKSPVAPSQATISFSLPTTPSCKREVDIDFTIPEATFSVKPRRPGKMKRPKTAPQQRSLEDKHLFFSRRPDTPLIKSTVYFDEMDLKTIKERRDDWIGEWNTHDMQEVMRKLRDLR</sequence>
<feature type="compositionally biased region" description="Low complexity" evidence="1">
    <location>
        <begin position="60"/>
        <end position="74"/>
    </location>
</feature>
<evidence type="ECO:0000313" key="3">
    <source>
        <dbReference type="Proteomes" id="UP001175211"/>
    </source>
</evidence>
<comment type="caution">
    <text evidence="2">The sequence shown here is derived from an EMBL/GenBank/DDBJ whole genome shotgun (WGS) entry which is preliminary data.</text>
</comment>
<feature type="compositionally biased region" description="Low complexity" evidence="1">
    <location>
        <begin position="166"/>
        <end position="176"/>
    </location>
</feature>
<proteinExistence type="predicted"/>
<dbReference type="GeneID" id="85360667"/>
<dbReference type="EMBL" id="JAUEPS010000011">
    <property type="protein sequence ID" value="KAK0461098.1"/>
    <property type="molecule type" value="Genomic_DNA"/>
</dbReference>
<name>A0AA39TNN2_ARMTA</name>
<dbReference type="AlphaFoldDB" id="A0AA39TNN2"/>
<organism evidence="2 3">
    <name type="scientific">Armillaria tabescens</name>
    <name type="common">Ringless honey mushroom</name>
    <name type="synonym">Agaricus tabescens</name>
    <dbReference type="NCBI Taxonomy" id="1929756"/>
    <lineage>
        <taxon>Eukaryota</taxon>
        <taxon>Fungi</taxon>
        <taxon>Dikarya</taxon>
        <taxon>Basidiomycota</taxon>
        <taxon>Agaricomycotina</taxon>
        <taxon>Agaricomycetes</taxon>
        <taxon>Agaricomycetidae</taxon>
        <taxon>Agaricales</taxon>
        <taxon>Marasmiineae</taxon>
        <taxon>Physalacriaceae</taxon>
        <taxon>Desarmillaria</taxon>
    </lineage>
</organism>
<accession>A0AA39TNN2</accession>
<evidence type="ECO:0000313" key="2">
    <source>
        <dbReference type="EMBL" id="KAK0461098.1"/>
    </source>
</evidence>
<feature type="region of interest" description="Disordered" evidence="1">
    <location>
        <begin position="1"/>
        <end position="75"/>
    </location>
</feature>
<feature type="region of interest" description="Disordered" evidence="1">
    <location>
        <begin position="91"/>
        <end position="125"/>
    </location>
</feature>
<dbReference type="Proteomes" id="UP001175211">
    <property type="component" value="Unassembled WGS sequence"/>
</dbReference>